<name>A0A3L5TR07_MYTGA</name>
<dbReference type="Proteomes" id="UP000266721">
    <property type="component" value="Unassembled WGS sequence"/>
</dbReference>
<dbReference type="EMBL" id="KV590215">
    <property type="protein sequence ID" value="OPL21592.1"/>
    <property type="molecule type" value="Genomic_DNA"/>
</dbReference>
<protein>
    <submittedName>
        <fullName evidence="1">Uncharacterized protein</fullName>
    </submittedName>
</protein>
<reference evidence="1 2" key="1">
    <citation type="journal article" date="2016" name="PLoS ONE">
        <title>A First Insight into the Genome of the Filter-Feeder Mussel Mytilus galloprovincialis.</title>
        <authorList>
            <person name="Murgarella M."/>
            <person name="Puiu D."/>
            <person name="Novoa B."/>
            <person name="Figueras A."/>
            <person name="Posada D."/>
            <person name="Canchaya C."/>
        </authorList>
    </citation>
    <scope>NUCLEOTIDE SEQUENCE [LARGE SCALE GENOMIC DNA]</scope>
    <source>
        <tissue evidence="1">Muscle</tissue>
    </source>
</reference>
<proteinExistence type="predicted"/>
<feature type="non-terminal residue" evidence="1">
    <location>
        <position position="1"/>
    </location>
</feature>
<evidence type="ECO:0000313" key="1">
    <source>
        <dbReference type="EMBL" id="OPL21592.1"/>
    </source>
</evidence>
<gene>
    <name evidence="1" type="ORF">AM593_00570</name>
</gene>
<comment type="caution">
    <text evidence="1">The sequence shown here is derived from an EMBL/GenBank/DDBJ whole genome shotgun (WGS) entry which is preliminary data.</text>
</comment>
<evidence type="ECO:0000313" key="2">
    <source>
        <dbReference type="Proteomes" id="UP000266721"/>
    </source>
</evidence>
<keyword evidence="2" id="KW-1185">Reference proteome</keyword>
<organism evidence="1 2">
    <name type="scientific">Mytilus galloprovincialis</name>
    <name type="common">Mediterranean mussel</name>
    <dbReference type="NCBI Taxonomy" id="29158"/>
    <lineage>
        <taxon>Eukaryota</taxon>
        <taxon>Metazoa</taxon>
        <taxon>Spiralia</taxon>
        <taxon>Lophotrochozoa</taxon>
        <taxon>Mollusca</taxon>
        <taxon>Bivalvia</taxon>
        <taxon>Autobranchia</taxon>
        <taxon>Pteriomorphia</taxon>
        <taxon>Mytilida</taxon>
        <taxon>Mytiloidea</taxon>
        <taxon>Mytilidae</taxon>
        <taxon>Mytilinae</taxon>
        <taxon>Mytilus</taxon>
    </lineage>
</organism>
<dbReference type="AlphaFoldDB" id="A0A3L5TR07"/>
<accession>A0A3L5TR07</accession>
<sequence>LPDLKIMDGKNCTGKVFKWISLATVTTILDHCFYFADNLPLNTSHHDKDTRPKCAVDKDFQVSTTTLSTYFQIPFDYIPFITHAFWSIDERYWLGEFWNTFNEIDNQYFSIQQYNNLTVRDLTLEPGRTYRLSVKFCADEVCFPSLNTSGVTIIPSKPVAGPISIEYTNHTNNTDKMAVVFANMYDPDILDEDEARQVSHFTIHLLAQMDFSKCRIIALRGYNRAGVWQTAFAEIKQCKVHAENQIIVPNIVVDGIGEQQLNGDGSIRDGYGKEIYLEENGRWNTEDADYTPYKNILSAVWHSLRHKDFTWAVIEIKTLDAVTYYKDFNNLHLSDPCSHPDVVTCGHTENAFINVLFNDDNPLAHGKRYTMCIHAPSKPIHHEKWTELLEEINVCSDGITVDLTSPITGKVWIGPVTEIQYKTTTSDIFVNWEKFIDVEEYGTASHSTGIRQYQVAIGRMIMK</sequence>